<protein>
    <recommendedName>
        <fullName evidence="1">MOSC domain-containing protein</fullName>
    </recommendedName>
</protein>
<dbReference type="GO" id="GO:0003824">
    <property type="term" value="F:catalytic activity"/>
    <property type="evidence" value="ECO:0007669"/>
    <property type="project" value="InterPro"/>
</dbReference>
<dbReference type="Gene3D" id="2.40.33.20">
    <property type="entry name" value="PK beta-barrel domain-like"/>
    <property type="match status" value="1"/>
</dbReference>
<feature type="domain" description="MOSC" evidence="1">
    <location>
        <begin position="21"/>
        <end position="157"/>
    </location>
</feature>
<dbReference type="OrthoDB" id="9786134at2"/>
<evidence type="ECO:0000313" key="2">
    <source>
        <dbReference type="EMBL" id="CBK40945.1"/>
    </source>
</evidence>
<proteinExistence type="predicted"/>
<evidence type="ECO:0000313" key="3">
    <source>
        <dbReference type="Proteomes" id="UP000001660"/>
    </source>
</evidence>
<dbReference type="PANTHER" id="PTHR30212">
    <property type="entry name" value="PROTEIN YIIM"/>
    <property type="match status" value="1"/>
</dbReference>
<dbReference type="STRING" id="330214.NIDE1188"/>
<dbReference type="EMBL" id="FP929003">
    <property type="protein sequence ID" value="CBK40945.1"/>
    <property type="molecule type" value="Genomic_DNA"/>
</dbReference>
<dbReference type="SUPFAM" id="SSF50800">
    <property type="entry name" value="PK beta-barrel domain-like"/>
    <property type="match status" value="1"/>
</dbReference>
<reference evidence="2 3" key="1">
    <citation type="journal article" date="2010" name="Proc. Natl. Acad. Sci. U.S.A.">
        <title>A Nitrospira metagenome illuminates the physiology and evolution of globally important nitrite-oxidizing bacteria.</title>
        <authorList>
            <person name="Lucker S."/>
            <person name="Wagner M."/>
            <person name="Maixner F."/>
            <person name="Pelletier E."/>
            <person name="Koch H."/>
            <person name="Vacherie B."/>
            <person name="Rattei T."/>
            <person name="Sinninghe Damste J."/>
            <person name="Spieck E."/>
            <person name="Le Paslier D."/>
            <person name="Daims H."/>
        </authorList>
    </citation>
    <scope>NUCLEOTIDE SEQUENCE [LARGE SCALE GENOMIC DNA]</scope>
</reference>
<dbReference type="AlphaFoldDB" id="D8PCI6"/>
<dbReference type="Proteomes" id="UP000001660">
    <property type="component" value="Chromosome"/>
</dbReference>
<dbReference type="PROSITE" id="PS51340">
    <property type="entry name" value="MOSC"/>
    <property type="match status" value="1"/>
</dbReference>
<dbReference type="KEGG" id="nde:NIDE1188"/>
<dbReference type="Pfam" id="PF03473">
    <property type="entry name" value="MOSC"/>
    <property type="match status" value="1"/>
</dbReference>
<dbReference type="InterPro" id="IPR011037">
    <property type="entry name" value="Pyrv_Knase-like_insert_dom_sf"/>
</dbReference>
<organism evidence="2 3">
    <name type="scientific">Nitrospira defluvii</name>
    <dbReference type="NCBI Taxonomy" id="330214"/>
    <lineage>
        <taxon>Bacteria</taxon>
        <taxon>Pseudomonadati</taxon>
        <taxon>Nitrospirota</taxon>
        <taxon>Nitrospiria</taxon>
        <taxon>Nitrospirales</taxon>
        <taxon>Nitrospiraceae</taxon>
        <taxon>Nitrospira</taxon>
    </lineage>
</organism>
<dbReference type="HOGENOM" id="CLU_1712421_0_0_0"/>
<dbReference type="eggNOG" id="COG2258">
    <property type="taxonomic scope" value="Bacteria"/>
</dbReference>
<sequence>MARLAIPYVHQVSLSDGGVPKSAVPSAQVTRDGLVGDRQRNRKYHGGPDRAVCLFSLEVIDALRAEGHSIGPGSSGENLTLAGLDWSLMQPGDRLQIGEQVRLEMTSYTTPCRYNAQWFKDGDYERIAQETHPGWSRLYARVLHEGTVRPGDRVVVERAT</sequence>
<dbReference type="PANTHER" id="PTHR30212:SF2">
    <property type="entry name" value="PROTEIN YIIM"/>
    <property type="match status" value="1"/>
</dbReference>
<gene>
    <name evidence="2" type="ORF">NIDE1188</name>
</gene>
<dbReference type="GO" id="GO:0030170">
    <property type="term" value="F:pyridoxal phosphate binding"/>
    <property type="evidence" value="ECO:0007669"/>
    <property type="project" value="InterPro"/>
</dbReference>
<accession>D8PCI6</accession>
<dbReference type="InterPro" id="IPR005302">
    <property type="entry name" value="MoCF_Sase_C"/>
</dbReference>
<dbReference type="GO" id="GO:0030151">
    <property type="term" value="F:molybdenum ion binding"/>
    <property type="evidence" value="ECO:0007669"/>
    <property type="project" value="InterPro"/>
</dbReference>
<dbReference type="InterPro" id="IPR052353">
    <property type="entry name" value="Benzoxazolinone_Detox_Enz"/>
</dbReference>
<evidence type="ECO:0000259" key="1">
    <source>
        <dbReference type="PROSITE" id="PS51340"/>
    </source>
</evidence>
<name>D8PCI6_9BACT</name>
<keyword evidence="3" id="KW-1185">Reference proteome</keyword>